<evidence type="ECO:0000313" key="6">
    <source>
        <dbReference type="EMBL" id="PSR24438.1"/>
    </source>
</evidence>
<dbReference type="Gene3D" id="3.40.50.12780">
    <property type="entry name" value="N-terminal domain of ligase-like"/>
    <property type="match status" value="1"/>
</dbReference>
<dbReference type="Pfam" id="PF13193">
    <property type="entry name" value="AMP-binding_C"/>
    <property type="match status" value="1"/>
</dbReference>
<evidence type="ECO:0000313" key="7">
    <source>
        <dbReference type="Proteomes" id="UP000242699"/>
    </source>
</evidence>
<dbReference type="FunFam" id="3.30.300.30:FF:000008">
    <property type="entry name" value="2,3-dihydroxybenzoate-AMP ligase"/>
    <property type="match status" value="1"/>
</dbReference>
<gene>
    <name evidence="6" type="ORF">C7B43_19000</name>
</gene>
<feature type="domain" description="AMP-dependent synthetase/ligase" evidence="4">
    <location>
        <begin position="19"/>
        <end position="388"/>
    </location>
</feature>
<dbReference type="InterPro" id="IPR020845">
    <property type="entry name" value="AMP-binding_CS"/>
</dbReference>
<dbReference type="NCBIfam" id="NF006182">
    <property type="entry name" value="PRK08316.1"/>
    <property type="match status" value="1"/>
</dbReference>
<evidence type="ECO:0000256" key="2">
    <source>
        <dbReference type="ARBA" id="ARBA00022598"/>
    </source>
</evidence>
<dbReference type="PANTHER" id="PTHR24096">
    <property type="entry name" value="LONG-CHAIN-FATTY-ACID--COA LIGASE"/>
    <property type="match status" value="1"/>
</dbReference>
<feature type="domain" description="AMP-binding enzyme C-terminal" evidence="5">
    <location>
        <begin position="438"/>
        <end position="513"/>
    </location>
</feature>
<comment type="caution">
    <text evidence="6">The sequence shown here is derived from an EMBL/GenBank/DDBJ whole genome shotgun (WGS) entry which is preliminary data.</text>
</comment>
<keyword evidence="3" id="KW-0472">Membrane</keyword>
<name>A0A2T2WQC1_9FIRM</name>
<evidence type="ECO:0000256" key="3">
    <source>
        <dbReference type="SAM" id="Phobius"/>
    </source>
</evidence>
<accession>A0A2T2WQC1</accession>
<dbReference type="PANTHER" id="PTHR24096:SF314">
    <property type="entry name" value="BLL7864 PROTEIN"/>
    <property type="match status" value="1"/>
</dbReference>
<dbReference type="GO" id="GO:0016405">
    <property type="term" value="F:CoA-ligase activity"/>
    <property type="evidence" value="ECO:0007669"/>
    <property type="project" value="TreeGrafter"/>
</dbReference>
<comment type="similarity">
    <text evidence="1">Belongs to the ATP-dependent AMP-binding enzyme family.</text>
</comment>
<dbReference type="Proteomes" id="UP000242699">
    <property type="component" value="Unassembled WGS sequence"/>
</dbReference>
<dbReference type="CDD" id="cd17631">
    <property type="entry name" value="FACL_FadD13-like"/>
    <property type="match status" value="1"/>
</dbReference>
<protein>
    <submittedName>
        <fullName evidence="6">Acyl-CoA synthetase</fullName>
    </submittedName>
</protein>
<dbReference type="PROSITE" id="PS00455">
    <property type="entry name" value="AMP_BINDING"/>
    <property type="match status" value="1"/>
</dbReference>
<organism evidence="6 7">
    <name type="scientific">Sulfobacillus benefaciens</name>
    <dbReference type="NCBI Taxonomy" id="453960"/>
    <lineage>
        <taxon>Bacteria</taxon>
        <taxon>Bacillati</taxon>
        <taxon>Bacillota</taxon>
        <taxon>Clostridia</taxon>
        <taxon>Eubacteriales</taxon>
        <taxon>Clostridiales Family XVII. Incertae Sedis</taxon>
        <taxon>Sulfobacillus</taxon>
    </lineage>
</organism>
<sequence length="530" mass="59005">MHHPLIHRQNLFDLIHRARVRNPSKSAVITHDIRWTYLDWERAIRNMALHLHRQGFQHGEKIAVYARNSAQYATLIFAAASLGVVLVPVNFMLSAQEIAFILQHSEASGILADPDLFSSIDQALNFLDPPQKLLLQTRRISLFPLEPGDAPTGWTSFPPLLKEVSGSDLDLLGPGGSDLAQILYTSGTESRPKGVMLTHDNLIHEYVSVIAGGGFSPEDVVLHALPFYHSAQQHVFLGPYTYLGATHVIISAPSPENVLSMISKEHVTEFFAPPTIWISLLRFPEFDQYDLSSLTKGHYGAAIMPREILQELTKRLPHTDFWNFYGQTEMAPLATVLGPEDQMRKLGSCGKAALNVETVLLDEENRPVSAGQIGEICHRSSHIMQGYYHDDEKTAEAFQGGWFHSGDLGVMDEEGYLTVVDRKKDMIKTGGENVASREVEEIIYQIPDISEVAVIGLPDPYWVEKVVAVVVLKEPGNLTPSDVIAFCRQHLAPYKIPKDVVFVPHLPKNPTGKILKRDLRNSLADPSNPT</sequence>
<keyword evidence="3" id="KW-1133">Transmembrane helix</keyword>
<keyword evidence="2" id="KW-0436">Ligase</keyword>
<reference evidence="6 7" key="1">
    <citation type="journal article" date="2014" name="BMC Genomics">
        <title>Comparison of environmental and isolate Sulfobacillus genomes reveals diverse carbon, sulfur, nitrogen, and hydrogen metabolisms.</title>
        <authorList>
            <person name="Justice N.B."/>
            <person name="Norman A."/>
            <person name="Brown C.T."/>
            <person name="Singh A."/>
            <person name="Thomas B.C."/>
            <person name="Banfield J.F."/>
        </authorList>
    </citation>
    <scope>NUCLEOTIDE SEQUENCE [LARGE SCALE GENOMIC DNA]</scope>
    <source>
        <strain evidence="6">AMDSBA1</strain>
    </source>
</reference>
<proteinExistence type="inferred from homology"/>
<feature type="transmembrane region" description="Helical" evidence="3">
    <location>
        <begin position="72"/>
        <end position="93"/>
    </location>
</feature>
<dbReference type="AlphaFoldDB" id="A0A2T2WQC1"/>
<dbReference type="Gene3D" id="3.30.300.30">
    <property type="match status" value="1"/>
</dbReference>
<dbReference type="InterPro" id="IPR045851">
    <property type="entry name" value="AMP-bd_C_sf"/>
</dbReference>
<dbReference type="InterPro" id="IPR042099">
    <property type="entry name" value="ANL_N_sf"/>
</dbReference>
<evidence type="ECO:0000259" key="5">
    <source>
        <dbReference type="Pfam" id="PF13193"/>
    </source>
</evidence>
<dbReference type="Pfam" id="PF00501">
    <property type="entry name" value="AMP-binding"/>
    <property type="match status" value="1"/>
</dbReference>
<dbReference type="SUPFAM" id="SSF56801">
    <property type="entry name" value="Acetyl-CoA synthetase-like"/>
    <property type="match status" value="1"/>
</dbReference>
<evidence type="ECO:0000256" key="1">
    <source>
        <dbReference type="ARBA" id="ARBA00006432"/>
    </source>
</evidence>
<dbReference type="InterPro" id="IPR000873">
    <property type="entry name" value="AMP-dep_synth/lig_dom"/>
</dbReference>
<dbReference type="InterPro" id="IPR025110">
    <property type="entry name" value="AMP-bd_C"/>
</dbReference>
<dbReference type="EMBL" id="PXYT01000078">
    <property type="protein sequence ID" value="PSR24438.1"/>
    <property type="molecule type" value="Genomic_DNA"/>
</dbReference>
<evidence type="ECO:0000259" key="4">
    <source>
        <dbReference type="Pfam" id="PF00501"/>
    </source>
</evidence>
<keyword evidence="3" id="KW-0812">Transmembrane</keyword>